<dbReference type="OrthoDB" id="2014935at2"/>
<feature type="transmembrane region" description="Helical" evidence="1">
    <location>
        <begin position="413"/>
        <end position="433"/>
    </location>
</feature>
<dbReference type="AlphaFoldDB" id="A0A5P2D7X8"/>
<dbReference type="RefSeq" id="WP_150210953.1">
    <property type="nucleotide sequence ID" value="NZ_CP029190.1"/>
</dbReference>
<gene>
    <name evidence="2" type="ORF">DEJ50_28575</name>
</gene>
<reference evidence="2 3" key="1">
    <citation type="submission" date="2018-05" db="EMBL/GenBank/DDBJ databases">
        <title>Streptomyces venezuelae.</title>
        <authorList>
            <person name="Kim W."/>
            <person name="Lee N."/>
            <person name="Cho B.-K."/>
        </authorList>
    </citation>
    <scope>NUCLEOTIDE SEQUENCE [LARGE SCALE GENOMIC DNA]</scope>
    <source>
        <strain evidence="2 3">ATCC 21782</strain>
    </source>
</reference>
<keyword evidence="1" id="KW-0812">Transmembrane</keyword>
<accession>A0A5P2D7X8</accession>
<proteinExistence type="predicted"/>
<feature type="transmembrane region" description="Helical" evidence="1">
    <location>
        <begin position="99"/>
        <end position="119"/>
    </location>
</feature>
<feature type="transmembrane region" description="Helical" evidence="1">
    <location>
        <begin position="476"/>
        <end position="502"/>
    </location>
</feature>
<evidence type="ECO:0000256" key="1">
    <source>
        <dbReference type="SAM" id="Phobius"/>
    </source>
</evidence>
<name>A0A5P2D7X8_STRVZ</name>
<feature type="transmembrane region" description="Helical" evidence="1">
    <location>
        <begin position="40"/>
        <end position="58"/>
    </location>
</feature>
<feature type="transmembrane region" description="Helical" evidence="1">
    <location>
        <begin position="257"/>
        <end position="278"/>
    </location>
</feature>
<evidence type="ECO:0000313" key="3">
    <source>
        <dbReference type="Proteomes" id="UP000325211"/>
    </source>
</evidence>
<evidence type="ECO:0000313" key="2">
    <source>
        <dbReference type="EMBL" id="QES51205.1"/>
    </source>
</evidence>
<feature type="transmembrane region" description="Helical" evidence="1">
    <location>
        <begin position="445"/>
        <end position="469"/>
    </location>
</feature>
<feature type="transmembrane region" description="Helical" evidence="1">
    <location>
        <begin position="146"/>
        <end position="169"/>
    </location>
</feature>
<feature type="transmembrane region" description="Helical" evidence="1">
    <location>
        <begin position="522"/>
        <end position="540"/>
    </location>
</feature>
<protein>
    <submittedName>
        <fullName evidence="2">ABC transporter permease</fullName>
    </submittedName>
</protein>
<sequence>MTTTTASPAPARARAAEGGRVFAGAGTLLRFNLRRDRIRIPVWVFALFVASAGTANNVKTLYPTAADRASIARSSDTPAVLAMTGPRHYLEDYTFGAMLGHRMLGIAAVLVALMSVLIVTRHTRAEEETGRAELVRSAVVGRHAHLAAALATAAVANLGLALLLAVGLGGMGIEGIGFGGALLYGLAHASVGLVFAGVAAITVQLTAHSRGASGMALAAIGAAFALRASGDVGNQALSWFSPIGWAQRTYVFVDDRWWPLLLSLVLAGACTAVGFRLSTRRDVGAGLRAARTGPAAASEALSRPFGFALRLHRGLLIGFGVGVFLLGTMYGSILGDAEDMLKDIEQVQDALKRLGGATVAESFAAMVMSIVAVVVAVYAVIAALRARAEETAGRAEPVLATGLSRAGWLGSHLAVAMAGGTLLLLVSGIGLGISGAGSTGDGGLFLKLVGAALAYAPALWVTVGVTAALHGWFPRAAAVAWVVPVSAFAIGYLGQLLQFPGWVNNLSPFGHVPRLPAAGMDWTPMAVLTLVAAGLVWLGLEGFRRRDLDTK</sequence>
<keyword evidence="1" id="KW-1133">Transmembrane helix</keyword>
<feature type="transmembrane region" description="Helical" evidence="1">
    <location>
        <begin position="181"/>
        <end position="203"/>
    </location>
</feature>
<feature type="transmembrane region" description="Helical" evidence="1">
    <location>
        <begin position="215"/>
        <end position="237"/>
    </location>
</feature>
<feature type="transmembrane region" description="Helical" evidence="1">
    <location>
        <begin position="314"/>
        <end position="333"/>
    </location>
</feature>
<feature type="transmembrane region" description="Helical" evidence="1">
    <location>
        <begin position="363"/>
        <end position="384"/>
    </location>
</feature>
<dbReference type="Proteomes" id="UP000325211">
    <property type="component" value="Chromosome"/>
</dbReference>
<organism evidence="2 3">
    <name type="scientific">Streptomyces venezuelae</name>
    <dbReference type="NCBI Taxonomy" id="54571"/>
    <lineage>
        <taxon>Bacteria</taxon>
        <taxon>Bacillati</taxon>
        <taxon>Actinomycetota</taxon>
        <taxon>Actinomycetes</taxon>
        <taxon>Kitasatosporales</taxon>
        <taxon>Streptomycetaceae</taxon>
        <taxon>Streptomyces</taxon>
    </lineage>
</organism>
<dbReference type="EMBL" id="CP029190">
    <property type="protein sequence ID" value="QES51205.1"/>
    <property type="molecule type" value="Genomic_DNA"/>
</dbReference>
<keyword evidence="1" id="KW-0472">Membrane</keyword>